<evidence type="ECO:0000256" key="5">
    <source>
        <dbReference type="ARBA" id="ARBA00023002"/>
    </source>
</evidence>
<dbReference type="InterPro" id="IPR036188">
    <property type="entry name" value="FAD/NAD-bd_sf"/>
</dbReference>
<dbReference type="GO" id="GO:0016709">
    <property type="term" value="F:oxidoreductase activity, acting on paired donors, with incorporation or reduction of molecular oxygen, NAD(P)H as one donor, and incorporation of one atom of oxygen"/>
    <property type="evidence" value="ECO:0007669"/>
    <property type="project" value="UniProtKB-ARBA"/>
</dbReference>
<dbReference type="SUPFAM" id="SSF52833">
    <property type="entry name" value="Thioredoxin-like"/>
    <property type="match status" value="1"/>
</dbReference>
<organism evidence="8 9">
    <name type="scientific">Agrocybe pediades</name>
    <dbReference type="NCBI Taxonomy" id="84607"/>
    <lineage>
        <taxon>Eukaryota</taxon>
        <taxon>Fungi</taxon>
        <taxon>Dikarya</taxon>
        <taxon>Basidiomycota</taxon>
        <taxon>Agaricomycotina</taxon>
        <taxon>Agaricomycetes</taxon>
        <taxon>Agaricomycetidae</taxon>
        <taxon>Agaricales</taxon>
        <taxon>Agaricineae</taxon>
        <taxon>Strophariaceae</taxon>
        <taxon>Agrocybe</taxon>
    </lineage>
</organism>
<evidence type="ECO:0000313" key="9">
    <source>
        <dbReference type="Proteomes" id="UP000521872"/>
    </source>
</evidence>
<keyword evidence="3" id="KW-0285">Flavoprotein</keyword>
<evidence type="ECO:0000313" key="8">
    <source>
        <dbReference type="EMBL" id="KAF4618615.1"/>
    </source>
</evidence>
<dbReference type="Gene3D" id="3.40.30.120">
    <property type="match status" value="1"/>
</dbReference>
<dbReference type="Gene3D" id="3.50.50.60">
    <property type="entry name" value="FAD/NAD(P)-binding domain"/>
    <property type="match status" value="1"/>
</dbReference>
<protein>
    <recommendedName>
        <fullName evidence="7">FAD-binding domain-containing protein</fullName>
    </recommendedName>
</protein>
<reference evidence="8 9" key="1">
    <citation type="submission" date="2019-12" db="EMBL/GenBank/DDBJ databases">
        <authorList>
            <person name="Floudas D."/>
            <person name="Bentzer J."/>
            <person name="Ahren D."/>
            <person name="Johansson T."/>
            <person name="Persson P."/>
            <person name="Tunlid A."/>
        </authorList>
    </citation>
    <scope>NUCLEOTIDE SEQUENCE [LARGE SCALE GENOMIC DNA]</scope>
    <source>
        <strain evidence="8 9">CBS 102.39</strain>
    </source>
</reference>
<comment type="cofactor">
    <cofactor evidence="1">
        <name>FAD</name>
        <dbReference type="ChEBI" id="CHEBI:57692"/>
    </cofactor>
</comment>
<dbReference type="EMBL" id="JAACJL010000017">
    <property type="protein sequence ID" value="KAF4618615.1"/>
    <property type="molecule type" value="Genomic_DNA"/>
</dbReference>
<keyword evidence="5" id="KW-0560">Oxidoreductase</keyword>
<dbReference type="InterPro" id="IPR002938">
    <property type="entry name" value="FAD-bd"/>
</dbReference>
<dbReference type="Pfam" id="PF01494">
    <property type="entry name" value="FAD_binding_3"/>
    <property type="match status" value="1"/>
</dbReference>
<comment type="similarity">
    <text evidence="2">Belongs to the PheA/TfdB FAD monooxygenase family.</text>
</comment>
<feature type="domain" description="FAD-binding" evidence="7">
    <location>
        <begin position="68"/>
        <end position="414"/>
    </location>
</feature>
<dbReference type="PANTHER" id="PTHR43004:SF19">
    <property type="entry name" value="BINDING MONOOXYGENASE, PUTATIVE (JCVI)-RELATED"/>
    <property type="match status" value="1"/>
</dbReference>
<keyword evidence="4" id="KW-0274">FAD</keyword>
<dbReference type="GO" id="GO:0071949">
    <property type="term" value="F:FAD binding"/>
    <property type="evidence" value="ECO:0007669"/>
    <property type="project" value="InterPro"/>
</dbReference>
<evidence type="ECO:0000256" key="6">
    <source>
        <dbReference type="SAM" id="MobiDB-lite"/>
    </source>
</evidence>
<dbReference type="PANTHER" id="PTHR43004">
    <property type="entry name" value="TRK SYSTEM POTASSIUM UPTAKE PROTEIN"/>
    <property type="match status" value="1"/>
</dbReference>
<evidence type="ECO:0000259" key="7">
    <source>
        <dbReference type="Pfam" id="PF01494"/>
    </source>
</evidence>
<evidence type="ECO:0000256" key="4">
    <source>
        <dbReference type="ARBA" id="ARBA00022827"/>
    </source>
</evidence>
<dbReference type="SUPFAM" id="SSF51905">
    <property type="entry name" value="FAD/NAD(P)-binding domain"/>
    <property type="match status" value="1"/>
</dbReference>
<accession>A0A8H4VSE7</accession>
<dbReference type="Gene3D" id="3.30.70.2450">
    <property type="match status" value="1"/>
</dbReference>
<sequence>MRCSASSCQLLLFRNPTRFFKKIKGCQSNRIYSNLPKEFLLDISHPARYTTHFRSTAFSSFNAMTREPVLIVGSGPSGLVTALTLAKNGVPVRVIEKELTRYPGERGAGMMPRTLELHKILGTLPDVLEAARPPPLFRHYDPLDGTKLIKEGVQVPYFEPTPQIPYSNVVMLGQHRHEKILRSHLEAFGVSVEFGTELRTFKEADDHVLAEIVRPVDGKEVVEEVRTPYLVGMDGAHSIVRRTLGLEFPGETHEEDNFVFGDIRVKELMKFACRWGGPKGAVFLRPTGHDDRIVQFMISGPTVDVQKILASREALVEVFYEITNMRDIVFEDLICAFRYKPNIRMVNQVRVGRVFVGGDAAHCHSPVGGQGMNSCVQDAINLAWKLALVYKGYSSSKLLDTYGEERLPVIAEMLGKTTKLLNQVKATGGREAQRGNELRQLGINYRGSSIVYEDGAENATEKGNGYNDSSETAARPGDRAPSAPGLRPIGPSHQTSSAHPIIMHDLFSPSRHTILLFSNAQRDYAALLEVLNQLPKEVIRTVLILPPGTDVSRTELPSFDDILIDEDNHAYPGYHIAHKPSIVVVRPDGIIGARVHDVLGLKKYFQKILDI</sequence>
<proteinExistence type="inferred from homology"/>
<evidence type="ECO:0000256" key="3">
    <source>
        <dbReference type="ARBA" id="ARBA00022630"/>
    </source>
</evidence>
<dbReference type="PRINTS" id="PR00420">
    <property type="entry name" value="RNGMNOXGNASE"/>
</dbReference>
<comment type="caution">
    <text evidence="8">The sequence shown here is derived from an EMBL/GenBank/DDBJ whole genome shotgun (WGS) entry which is preliminary data.</text>
</comment>
<evidence type="ECO:0000256" key="2">
    <source>
        <dbReference type="ARBA" id="ARBA00007801"/>
    </source>
</evidence>
<keyword evidence="9" id="KW-1185">Reference proteome</keyword>
<dbReference type="InterPro" id="IPR036249">
    <property type="entry name" value="Thioredoxin-like_sf"/>
</dbReference>
<name>A0A8H4VSE7_9AGAR</name>
<dbReference type="Proteomes" id="UP000521872">
    <property type="component" value="Unassembled WGS sequence"/>
</dbReference>
<dbReference type="AlphaFoldDB" id="A0A8H4VSE7"/>
<gene>
    <name evidence="8" type="ORF">D9613_009814</name>
</gene>
<dbReference type="InterPro" id="IPR050641">
    <property type="entry name" value="RIFMO-like"/>
</dbReference>
<feature type="region of interest" description="Disordered" evidence="6">
    <location>
        <begin position="457"/>
        <end position="495"/>
    </location>
</feature>
<evidence type="ECO:0000256" key="1">
    <source>
        <dbReference type="ARBA" id="ARBA00001974"/>
    </source>
</evidence>